<dbReference type="InterPro" id="IPR036875">
    <property type="entry name" value="Znf_CCHC_sf"/>
</dbReference>
<dbReference type="SUPFAM" id="SSF57756">
    <property type="entry name" value="Retrovirus zinc finger-like domains"/>
    <property type="match status" value="1"/>
</dbReference>
<feature type="non-terminal residue" evidence="4">
    <location>
        <position position="1"/>
    </location>
</feature>
<protein>
    <recommendedName>
        <fullName evidence="3">CCHC-type domain-containing protein</fullName>
    </recommendedName>
</protein>
<reference evidence="4" key="1">
    <citation type="journal article" date="2023" name="Mol. Phylogenet. Evol.">
        <title>Genome-scale phylogeny and comparative genomics of the fungal order Sordariales.</title>
        <authorList>
            <person name="Hensen N."/>
            <person name="Bonometti L."/>
            <person name="Westerberg I."/>
            <person name="Brannstrom I.O."/>
            <person name="Guillou S."/>
            <person name="Cros-Aarteil S."/>
            <person name="Calhoun S."/>
            <person name="Haridas S."/>
            <person name="Kuo A."/>
            <person name="Mondo S."/>
            <person name="Pangilinan J."/>
            <person name="Riley R."/>
            <person name="LaButti K."/>
            <person name="Andreopoulos B."/>
            <person name="Lipzen A."/>
            <person name="Chen C."/>
            <person name="Yan M."/>
            <person name="Daum C."/>
            <person name="Ng V."/>
            <person name="Clum A."/>
            <person name="Steindorff A."/>
            <person name="Ohm R.A."/>
            <person name="Martin F."/>
            <person name="Silar P."/>
            <person name="Natvig D.O."/>
            <person name="Lalanne C."/>
            <person name="Gautier V."/>
            <person name="Ament-Velasquez S.L."/>
            <person name="Kruys A."/>
            <person name="Hutchinson M.I."/>
            <person name="Powell A.J."/>
            <person name="Barry K."/>
            <person name="Miller A.N."/>
            <person name="Grigoriev I.V."/>
            <person name="Debuchy R."/>
            <person name="Gladieux P."/>
            <person name="Hiltunen Thoren M."/>
            <person name="Johannesson H."/>
        </authorList>
    </citation>
    <scope>NUCLEOTIDE SEQUENCE</scope>
    <source>
        <strain evidence="4">CBS 103.79</strain>
    </source>
</reference>
<evidence type="ECO:0000313" key="5">
    <source>
        <dbReference type="Proteomes" id="UP001303889"/>
    </source>
</evidence>
<sequence>VEDLKRKVSRELSEQLRAQADVPGTEEFTKWAELFQKLWDRQQEAAHYDKLRPGPKNTQHNQFRPHQEASNAQQTNGDPMQLDAVRRSFVSKEQCQANGLCFYCKKAGHIIGECEEKKRADSRFGTPSHHPASPAPRGYQQAPRPQYPRQQFQNSNRNFLPRDIPIRNWQNNRAQFQSSSRFQHVRTAGYVTGEVDSETSDSTGSPTPGTPTPGVNGNDNFYATPHQGNE</sequence>
<reference evidence="4" key="2">
    <citation type="submission" date="2023-05" db="EMBL/GenBank/DDBJ databases">
        <authorList>
            <consortium name="Lawrence Berkeley National Laboratory"/>
            <person name="Steindorff A."/>
            <person name="Hensen N."/>
            <person name="Bonometti L."/>
            <person name="Westerberg I."/>
            <person name="Brannstrom I.O."/>
            <person name="Guillou S."/>
            <person name="Cros-Aarteil S."/>
            <person name="Calhoun S."/>
            <person name="Haridas S."/>
            <person name="Kuo A."/>
            <person name="Mondo S."/>
            <person name="Pangilinan J."/>
            <person name="Riley R."/>
            <person name="Labutti K."/>
            <person name="Andreopoulos B."/>
            <person name="Lipzen A."/>
            <person name="Chen C."/>
            <person name="Yanf M."/>
            <person name="Daum C."/>
            <person name="Ng V."/>
            <person name="Clum A."/>
            <person name="Ohm R."/>
            <person name="Martin F."/>
            <person name="Silar P."/>
            <person name="Natvig D."/>
            <person name="Lalanne C."/>
            <person name="Gautier V."/>
            <person name="Ament-Velasquez S.L."/>
            <person name="Kruys A."/>
            <person name="Hutchinson M.I."/>
            <person name="Powell A.J."/>
            <person name="Barry K."/>
            <person name="Miller A.N."/>
            <person name="Grigoriev I.V."/>
            <person name="Debuchy R."/>
            <person name="Gladieux P."/>
            <person name="Thoren M.H."/>
            <person name="Johannesson H."/>
        </authorList>
    </citation>
    <scope>NUCLEOTIDE SEQUENCE</scope>
    <source>
        <strain evidence="4">CBS 103.79</strain>
    </source>
</reference>
<dbReference type="EMBL" id="MU856685">
    <property type="protein sequence ID" value="KAK3896410.1"/>
    <property type="molecule type" value="Genomic_DNA"/>
</dbReference>
<dbReference type="GO" id="GO:0008270">
    <property type="term" value="F:zinc ion binding"/>
    <property type="evidence" value="ECO:0007669"/>
    <property type="project" value="UniProtKB-KW"/>
</dbReference>
<evidence type="ECO:0000256" key="1">
    <source>
        <dbReference type="PROSITE-ProRule" id="PRU00047"/>
    </source>
</evidence>
<feature type="region of interest" description="Disordered" evidence="2">
    <location>
        <begin position="121"/>
        <end position="155"/>
    </location>
</feature>
<evidence type="ECO:0000259" key="3">
    <source>
        <dbReference type="PROSITE" id="PS50158"/>
    </source>
</evidence>
<feature type="region of interest" description="Disordered" evidence="2">
    <location>
        <begin position="45"/>
        <end position="78"/>
    </location>
</feature>
<keyword evidence="1" id="KW-0479">Metal-binding</keyword>
<name>A0AAN6M8E5_9PEZI</name>
<dbReference type="GO" id="GO:0003676">
    <property type="term" value="F:nucleic acid binding"/>
    <property type="evidence" value="ECO:0007669"/>
    <property type="project" value="InterPro"/>
</dbReference>
<feature type="compositionally biased region" description="Polar residues" evidence="2">
    <location>
        <begin position="56"/>
        <end position="78"/>
    </location>
</feature>
<dbReference type="AlphaFoldDB" id="A0AAN6M8E5"/>
<dbReference type="InterPro" id="IPR001878">
    <property type="entry name" value="Znf_CCHC"/>
</dbReference>
<evidence type="ECO:0000256" key="2">
    <source>
        <dbReference type="SAM" id="MobiDB-lite"/>
    </source>
</evidence>
<feature type="compositionally biased region" description="Low complexity" evidence="2">
    <location>
        <begin position="200"/>
        <end position="220"/>
    </location>
</feature>
<feature type="domain" description="CCHC-type" evidence="3">
    <location>
        <begin position="101"/>
        <end position="116"/>
    </location>
</feature>
<feature type="region of interest" description="Disordered" evidence="2">
    <location>
        <begin position="175"/>
        <end position="230"/>
    </location>
</feature>
<proteinExistence type="predicted"/>
<keyword evidence="1" id="KW-0863">Zinc-finger</keyword>
<comment type="caution">
    <text evidence="4">The sequence shown here is derived from an EMBL/GenBank/DDBJ whole genome shotgun (WGS) entry which is preliminary data.</text>
</comment>
<dbReference type="PROSITE" id="PS50158">
    <property type="entry name" value="ZF_CCHC"/>
    <property type="match status" value="1"/>
</dbReference>
<gene>
    <name evidence="4" type="ORF">C8A05DRAFT_40061</name>
</gene>
<dbReference type="Proteomes" id="UP001303889">
    <property type="component" value="Unassembled WGS sequence"/>
</dbReference>
<organism evidence="4 5">
    <name type="scientific">Staphylotrichum tortipilum</name>
    <dbReference type="NCBI Taxonomy" id="2831512"/>
    <lineage>
        <taxon>Eukaryota</taxon>
        <taxon>Fungi</taxon>
        <taxon>Dikarya</taxon>
        <taxon>Ascomycota</taxon>
        <taxon>Pezizomycotina</taxon>
        <taxon>Sordariomycetes</taxon>
        <taxon>Sordariomycetidae</taxon>
        <taxon>Sordariales</taxon>
        <taxon>Chaetomiaceae</taxon>
        <taxon>Staphylotrichum</taxon>
    </lineage>
</organism>
<keyword evidence="1" id="KW-0862">Zinc</keyword>
<keyword evidence="5" id="KW-1185">Reference proteome</keyword>
<feature type="compositionally biased region" description="Low complexity" evidence="2">
    <location>
        <begin position="135"/>
        <end position="151"/>
    </location>
</feature>
<evidence type="ECO:0000313" key="4">
    <source>
        <dbReference type="EMBL" id="KAK3896410.1"/>
    </source>
</evidence>
<accession>A0AAN6M8E5</accession>